<dbReference type="AlphaFoldDB" id="A0A009IAG7"/>
<feature type="transmembrane region" description="Helical" evidence="1">
    <location>
        <begin position="7"/>
        <end position="28"/>
    </location>
</feature>
<evidence type="ECO:0000313" key="3">
    <source>
        <dbReference type="Proteomes" id="UP000020595"/>
    </source>
</evidence>
<dbReference type="PATRIC" id="fig|1310613.3.peg.514"/>
<sequence>MTVDIKPIFLFMTVLTPLGFNQSIVFFYGEFDQFVLLHCRN</sequence>
<dbReference type="Proteomes" id="UP000020595">
    <property type="component" value="Unassembled WGS sequence"/>
</dbReference>
<reference evidence="2 3" key="1">
    <citation type="submission" date="2014-02" db="EMBL/GenBank/DDBJ databases">
        <title>Comparative genomics and transcriptomics to identify genetic mechanisms underlying the emergence of carbapenem resistant Acinetobacter baumannii (CRAb).</title>
        <authorList>
            <person name="Harris A.D."/>
            <person name="Johnson K.J."/>
            <person name="George J."/>
            <person name="Shefchek K."/>
            <person name="Daugherty S.C."/>
            <person name="Parankush S."/>
            <person name="Sadzewicz L."/>
            <person name="Tallon L."/>
            <person name="Sengamalay N."/>
            <person name="Hazen T.H."/>
            <person name="Rasko D.A."/>
        </authorList>
    </citation>
    <scope>NUCLEOTIDE SEQUENCE [LARGE SCALE GENOMIC DNA]</scope>
    <source>
        <strain evidence="2 3">1295743</strain>
    </source>
</reference>
<accession>A0A009IAG7</accession>
<keyword evidence="1" id="KW-0472">Membrane</keyword>
<proteinExistence type="predicted"/>
<keyword evidence="1" id="KW-1133">Transmembrane helix</keyword>
<dbReference type="EMBL" id="JEWH01000003">
    <property type="protein sequence ID" value="EXB07406.1"/>
    <property type="molecule type" value="Genomic_DNA"/>
</dbReference>
<name>A0A009IAG7_ACIB9</name>
<evidence type="ECO:0000256" key="1">
    <source>
        <dbReference type="SAM" id="Phobius"/>
    </source>
</evidence>
<keyword evidence="1" id="KW-0812">Transmembrane</keyword>
<evidence type="ECO:0000313" key="2">
    <source>
        <dbReference type="EMBL" id="EXB07406.1"/>
    </source>
</evidence>
<gene>
    <name evidence="2" type="ORF">J512_0538</name>
</gene>
<protein>
    <submittedName>
        <fullName evidence="2">Putative membrane protein</fullName>
    </submittedName>
</protein>
<organism evidence="2 3">
    <name type="scientific">Acinetobacter baumannii (strain 1295743)</name>
    <dbReference type="NCBI Taxonomy" id="1310613"/>
    <lineage>
        <taxon>Bacteria</taxon>
        <taxon>Pseudomonadati</taxon>
        <taxon>Pseudomonadota</taxon>
        <taxon>Gammaproteobacteria</taxon>
        <taxon>Moraxellales</taxon>
        <taxon>Moraxellaceae</taxon>
        <taxon>Acinetobacter</taxon>
        <taxon>Acinetobacter calcoaceticus/baumannii complex</taxon>
    </lineage>
</organism>
<comment type="caution">
    <text evidence="2">The sequence shown here is derived from an EMBL/GenBank/DDBJ whole genome shotgun (WGS) entry which is preliminary data.</text>
</comment>